<dbReference type="SMART" id="SM00034">
    <property type="entry name" value="CLECT"/>
    <property type="match status" value="1"/>
</dbReference>
<dbReference type="InterPro" id="IPR016187">
    <property type="entry name" value="CTDL_fold"/>
</dbReference>
<protein>
    <submittedName>
        <fullName evidence="4">C-type lectin domain-containing protein</fullName>
    </submittedName>
</protein>
<name>A0A7I5EA73_HAECO</name>
<dbReference type="InterPro" id="IPR050111">
    <property type="entry name" value="C-type_lectin/snaclec_domain"/>
</dbReference>
<accession>A0A7I5EA73</accession>
<dbReference type="Proteomes" id="UP000025227">
    <property type="component" value="Unplaced"/>
</dbReference>
<reference evidence="4" key="1">
    <citation type="submission" date="2020-12" db="UniProtKB">
        <authorList>
            <consortium name="WormBaseParasite"/>
        </authorList>
    </citation>
    <scope>IDENTIFICATION</scope>
    <source>
        <strain evidence="4">MHco3</strain>
    </source>
</reference>
<organism evidence="3 4">
    <name type="scientific">Haemonchus contortus</name>
    <name type="common">Barber pole worm</name>
    <dbReference type="NCBI Taxonomy" id="6289"/>
    <lineage>
        <taxon>Eukaryota</taxon>
        <taxon>Metazoa</taxon>
        <taxon>Ecdysozoa</taxon>
        <taxon>Nematoda</taxon>
        <taxon>Chromadorea</taxon>
        <taxon>Rhabditida</taxon>
        <taxon>Rhabditina</taxon>
        <taxon>Rhabditomorpha</taxon>
        <taxon>Strongyloidea</taxon>
        <taxon>Trichostrongylidae</taxon>
        <taxon>Haemonchus</taxon>
    </lineage>
</organism>
<dbReference type="PANTHER" id="PTHR22803">
    <property type="entry name" value="MANNOSE, PHOSPHOLIPASE, LECTIN RECEPTOR RELATED"/>
    <property type="match status" value="1"/>
</dbReference>
<feature type="chain" id="PRO_5029729813" evidence="1">
    <location>
        <begin position="23"/>
        <end position="169"/>
    </location>
</feature>
<keyword evidence="3" id="KW-1185">Reference proteome</keyword>
<keyword evidence="1" id="KW-0732">Signal</keyword>
<feature type="signal peptide" evidence="1">
    <location>
        <begin position="1"/>
        <end position="22"/>
    </location>
</feature>
<evidence type="ECO:0000313" key="4">
    <source>
        <dbReference type="WBParaSite" id="HCON_00099218-00001"/>
    </source>
</evidence>
<evidence type="ECO:0000256" key="1">
    <source>
        <dbReference type="SAM" id="SignalP"/>
    </source>
</evidence>
<dbReference type="OMA" id="CYYFMED"/>
<proteinExistence type="predicted"/>
<evidence type="ECO:0000313" key="3">
    <source>
        <dbReference type="Proteomes" id="UP000025227"/>
    </source>
</evidence>
<dbReference type="AlphaFoldDB" id="A0A7I5EA73"/>
<dbReference type="InterPro" id="IPR016186">
    <property type="entry name" value="C-type_lectin-like/link_sf"/>
</dbReference>
<dbReference type="Pfam" id="PF00059">
    <property type="entry name" value="Lectin_C"/>
    <property type="match status" value="1"/>
</dbReference>
<evidence type="ECO:0000259" key="2">
    <source>
        <dbReference type="PROSITE" id="PS50041"/>
    </source>
</evidence>
<dbReference type="SUPFAM" id="SSF56436">
    <property type="entry name" value="C-type lectin-like"/>
    <property type="match status" value="1"/>
</dbReference>
<dbReference type="WBParaSite" id="HCON_00099218-00001">
    <property type="protein sequence ID" value="HCON_00099218-00001"/>
    <property type="gene ID" value="HCON_00099218"/>
</dbReference>
<dbReference type="PROSITE" id="PS50041">
    <property type="entry name" value="C_TYPE_LECTIN_2"/>
    <property type="match status" value="1"/>
</dbReference>
<dbReference type="InterPro" id="IPR001304">
    <property type="entry name" value="C-type_lectin-like"/>
</dbReference>
<feature type="domain" description="C-type lectin" evidence="2">
    <location>
        <begin position="30"/>
        <end position="153"/>
    </location>
</feature>
<dbReference type="OrthoDB" id="5787727at2759"/>
<dbReference type="Gene3D" id="3.10.100.10">
    <property type="entry name" value="Mannose-Binding Protein A, subunit A"/>
    <property type="match status" value="1"/>
</dbReference>
<sequence>MIGIVGMWTATLLALAYGAANGIPKGWVNNFGYSYKVFNHRATFEEAEAVCVAEGGHLASIHSQEENEFIYSITDPHEESKSYDDLLWIGLRQKNWPKDKKWTWTDGTLLDFINWGAREPNNLNNAEHCVQLFNTPKRIGPPSDFKRWNDYRCTGKMKQFICKKAYLVC</sequence>